<accession>A0A813PZT5</accession>
<gene>
    <name evidence="1" type="ORF">GPM918_LOCUS1365</name>
    <name evidence="2" type="ORF">SRO942_LOCUS1365</name>
</gene>
<dbReference type="EMBL" id="CAJOBC010000126">
    <property type="protein sequence ID" value="CAF3541491.1"/>
    <property type="molecule type" value="Genomic_DNA"/>
</dbReference>
<evidence type="ECO:0000313" key="2">
    <source>
        <dbReference type="EMBL" id="CAF3541491.1"/>
    </source>
</evidence>
<dbReference type="AlphaFoldDB" id="A0A813PZT5"/>
<dbReference type="OrthoDB" id="9991168at2759"/>
<name>A0A813PZT5_9BILA</name>
<proteinExistence type="predicted"/>
<reference evidence="1" key="1">
    <citation type="submission" date="2021-02" db="EMBL/GenBank/DDBJ databases">
        <authorList>
            <person name="Nowell W R."/>
        </authorList>
    </citation>
    <scope>NUCLEOTIDE SEQUENCE</scope>
</reference>
<evidence type="ECO:0000313" key="3">
    <source>
        <dbReference type="Proteomes" id="UP000663829"/>
    </source>
</evidence>
<organism evidence="1 3">
    <name type="scientific">Didymodactylos carnosus</name>
    <dbReference type="NCBI Taxonomy" id="1234261"/>
    <lineage>
        <taxon>Eukaryota</taxon>
        <taxon>Metazoa</taxon>
        <taxon>Spiralia</taxon>
        <taxon>Gnathifera</taxon>
        <taxon>Rotifera</taxon>
        <taxon>Eurotatoria</taxon>
        <taxon>Bdelloidea</taxon>
        <taxon>Philodinida</taxon>
        <taxon>Philodinidae</taxon>
        <taxon>Didymodactylos</taxon>
    </lineage>
</organism>
<comment type="caution">
    <text evidence="1">The sequence shown here is derived from an EMBL/GenBank/DDBJ whole genome shotgun (WGS) entry which is preliminary data.</text>
</comment>
<keyword evidence="3" id="KW-1185">Reference proteome</keyword>
<evidence type="ECO:0000313" key="1">
    <source>
        <dbReference type="EMBL" id="CAF0760660.1"/>
    </source>
</evidence>
<dbReference type="Proteomes" id="UP000681722">
    <property type="component" value="Unassembled WGS sequence"/>
</dbReference>
<protein>
    <submittedName>
        <fullName evidence="1">Uncharacterized protein</fullName>
    </submittedName>
</protein>
<dbReference type="Proteomes" id="UP000663829">
    <property type="component" value="Unassembled WGS sequence"/>
</dbReference>
<dbReference type="EMBL" id="CAJNOQ010000126">
    <property type="protein sequence ID" value="CAF0760660.1"/>
    <property type="molecule type" value="Genomic_DNA"/>
</dbReference>
<sequence>MGTRERWQDKITEDLEKLNIRNWRRETLDKDKWRATINRLVHSNDPSSNISEVVQQYKQKADKRRAASNVPLPPKVTEVLIKQGLKNTDGAYTCPNSKCTRRTFRAQGIIRHVKACAPEWCKKHKIPTN</sequence>